<evidence type="ECO:0000256" key="1">
    <source>
        <dbReference type="ARBA" id="ARBA00004496"/>
    </source>
</evidence>
<dbReference type="eggNOG" id="COG1846">
    <property type="taxonomic scope" value="Bacteria"/>
</dbReference>
<evidence type="ECO:0000313" key="10">
    <source>
        <dbReference type="EMBL" id="EHI56243.1"/>
    </source>
</evidence>
<protein>
    <recommendedName>
        <fullName evidence="7">HTH-type transcriptional regulator SarZ</fullName>
    </recommendedName>
    <alternativeName>
        <fullName evidence="8">Staphylococcal accessory regulator Z</fullName>
    </alternativeName>
</protein>
<dbReference type="SUPFAM" id="SSF46785">
    <property type="entry name" value="Winged helix' DNA-binding domain"/>
    <property type="match status" value="1"/>
</dbReference>
<dbReference type="OrthoDB" id="9806864at2"/>
<dbReference type="EMBL" id="ACZL01000011">
    <property type="protein sequence ID" value="EHI56243.1"/>
    <property type="molecule type" value="Genomic_DNA"/>
</dbReference>
<dbReference type="InterPro" id="IPR036388">
    <property type="entry name" value="WH-like_DNA-bd_sf"/>
</dbReference>
<dbReference type="InterPro" id="IPR036390">
    <property type="entry name" value="WH_DNA-bd_sf"/>
</dbReference>
<dbReference type="PANTHER" id="PTHR42756">
    <property type="entry name" value="TRANSCRIPTIONAL REGULATOR, MARR"/>
    <property type="match status" value="1"/>
</dbReference>
<dbReference type="HOGENOM" id="CLU_083287_3_2_9"/>
<keyword evidence="4" id="KW-0238">DNA-binding</keyword>
<evidence type="ECO:0000313" key="11">
    <source>
        <dbReference type="Proteomes" id="UP000003011"/>
    </source>
</evidence>
<gene>
    <name evidence="10" type="ORF">HMPREF9333_00522</name>
</gene>
<dbReference type="GO" id="GO:0003700">
    <property type="term" value="F:DNA-binding transcription factor activity"/>
    <property type="evidence" value="ECO:0007669"/>
    <property type="project" value="InterPro"/>
</dbReference>
<dbReference type="Proteomes" id="UP000003011">
    <property type="component" value="Unassembled WGS sequence"/>
</dbReference>
<dbReference type="GO" id="GO:0005737">
    <property type="term" value="C:cytoplasm"/>
    <property type="evidence" value="ECO:0007669"/>
    <property type="project" value="UniProtKB-SubCell"/>
</dbReference>
<comment type="similarity">
    <text evidence="6">Belongs to the SarZ family.</text>
</comment>
<evidence type="ECO:0000256" key="6">
    <source>
        <dbReference type="ARBA" id="ARBA00046337"/>
    </source>
</evidence>
<evidence type="ECO:0000256" key="7">
    <source>
        <dbReference type="ARBA" id="ARBA00047188"/>
    </source>
</evidence>
<comment type="caution">
    <text evidence="10">The sequence shown here is derived from an EMBL/GenBank/DDBJ whole genome shotgun (WGS) entry which is preliminary data.</text>
</comment>
<keyword evidence="11" id="KW-1185">Reference proteome</keyword>
<dbReference type="Gene3D" id="1.10.10.10">
    <property type="entry name" value="Winged helix-like DNA-binding domain superfamily/Winged helix DNA-binding domain"/>
    <property type="match status" value="1"/>
</dbReference>
<dbReference type="AlphaFoldDB" id="G5GG33"/>
<dbReference type="STRING" id="679200.HMPREF9333_00522"/>
<comment type="subcellular location">
    <subcellularLocation>
        <location evidence="1">Cytoplasm</location>
    </subcellularLocation>
</comment>
<organism evidence="10 11">
    <name type="scientific">Johnsonella ignava ATCC 51276</name>
    <dbReference type="NCBI Taxonomy" id="679200"/>
    <lineage>
        <taxon>Bacteria</taxon>
        <taxon>Bacillati</taxon>
        <taxon>Bacillota</taxon>
        <taxon>Clostridia</taxon>
        <taxon>Lachnospirales</taxon>
        <taxon>Lachnospiraceae</taxon>
        <taxon>Johnsonella</taxon>
    </lineage>
</organism>
<evidence type="ECO:0000256" key="2">
    <source>
        <dbReference type="ARBA" id="ARBA00022490"/>
    </source>
</evidence>
<evidence type="ECO:0000256" key="8">
    <source>
        <dbReference type="ARBA" id="ARBA00047207"/>
    </source>
</evidence>
<accession>G5GG33</accession>
<evidence type="ECO:0000256" key="3">
    <source>
        <dbReference type="ARBA" id="ARBA00023015"/>
    </source>
</evidence>
<dbReference type="GO" id="GO:0003677">
    <property type="term" value="F:DNA binding"/>
    <property type="evidence" value="ECO:0007669"/>
    <property type="project" value="UniProtKB-KW"/>
</dbReference>
<dbReference type="PROSITE" id="PS50995">
    <property type="entry name" value="HTH_MARR_2"/>
    <property type="match status" value="1"/>
</dbReference>
<feature type="domain" description="HTH marR-type" evidence="9">
    <location>
        <begin position="11"/>
        <end position="141"/>
    </location>
</feature>
<sequence>MIDKYEALKLDNQVCFPLYACSKEIVRAYTPFLKKLDITYTQYITMLVLWEEKQVYVKDLGKKLYLDSGTLTPVLKKLEHKGLVKRDRCKSDERNLCVTLTAEGERLKEEAANIPPKMRECLRIDNEEKEVLCRLLAKVLEGVVPE</sequence>
<evidence type="ECO:0000256" key="4">
    <source>
        <dbReference type="ARBA" id="ARBA00023125"/>
    </source>
</evidence>
<reference evidence="10 11" key="1">
    <citation type="submission" date="2011-08" db="EMBL/GenBank/DDBJ databases">
        <title>The Genome Sequence of Johnsonella ignava ATCC 51276.</title>
        <authorList>
            <consortium name="The Broad Institute Genome Sequencing Platform"/>
            <person name="Earl A."/>
            <person name="Ward D."/>
            <person name="Feldgarden M."/>
            <person name="Gevers D."/>
            <person name="Izard J."/>
            <person name="Blanton J.M."/>
            <person name="Baranova O.V."/>
            <person name="Dewhirst F.E."/>
            <person name="Young S.K."/>
            <person name="Zeng Q."/>
            <person name="Gargeya S."/>
            <person name="Fitzgerald M."/>
            <person name="Haas B."/>
            <person name="Abouelleil A."/>
            <person name="Alvarado L."/>
            <person name="Arachchi H.M."/>
            <person name="Berlin A."/>
            <person name="Brown A."/>
            <person name="Chapman S.B."/>
            <person name="Chen Z."/>
            <person name="Dunbar C."/>
            <person name="Freedman E."/>
            <person name="Gearin G."/>
            <person name="Gellesch M."/>
            <person name="Goldberg J."/>
            <person name="Griggs A."/>
            <person name="Gujja S."/>
            <person name="Heiman D."/>
            <person name="Howarth C."/>
            <person name="Larson L."/>
            <person name="Lui A."/>
            <person name="MacDonald P.J.P."/>
            <person name="Montmayeur A."/>
            <person name="Murphy C."/>
            <person name="Neiman D."/>
            <person name="Pearson M."/>
            <person name="Priest M."/>
            <person name="Roberts A."/>
            <person name="Saif S."/>
            <person name="Shea T."/>
            <person name="Shenoy N."/>
            <person name="Sisk P."/>
            <person name="Stolte C."/>
            <person name="Sykes S."/>
            <person name="Wortman J."/>
            <person name="Nusbaum C."/>
            <person name="Birren B."/>
        </authorList>
    </citation>
    <scope>NUCLEOTIDE SEQUENCE [LARGE SCALE GENOMIC DNA]</scope>
    <source>
        <strain evidence="10 11">ATCC 51276</strain>
    </source>
</reference>
<proteinExistence type="inferred from homology"/>
<dbReference type="InterPro" id="IPR000835">
    <property type="entry name" value="HTH_MarR-typ"/>
</dbReference>
<dbReference type="FunFam" id="1.10.10.10:FF:000163">
    <property type="entry name" value="MarR family transcriptional regulator"/>
    <property type="match status" value="1"/>
</dbReference>
<dbReference type="PRINTS" id="PR00598">
    <property type="entry name" value="HTHMARR"/>
</dbReference>
<evidence type="ECO:0000256" key="5">
    <source>
        <dbReference type="ARBA" id="ARBA00023163"/>
    </source>
</evidence>
<evidence type="ECO:0000259" key="9">
    <source>
        <dbReference type="PROSITE" id="PS50995"/>
    </source>
</evidence>
<keyword evidence="3" id="KW-0805">Transcription regulation</keyword>
<keyword evidence="2" id="KW-0963">Cytoplasm</keyword>
<dbReference type="SMART" id="SM00347">
    <property type="entry name" value="HTH_MARR"/>
    <property type="match status" value="1"/>
</dbReference>
<name>G5GG33_9FIRM</name>
<dbReference type="InterPro" id="IPR055166">
    <property type="entry name" value="Transc_reg_Sar_Rot_HTH"/>
</dbReference>
<dbReference type="PATRIC" id="fig|679200.3.peg.552"/>
<dbReference type="Pfam" id="PF22381">
    <property type="entry name" value="Staph_reg_Sar_Rot"/>
    <property type="match status" value="1"/>
</dbReference>
<dbReference type="PANTHER" id="PTHR42756:SF1">
    <property type="entry name" value="TRANSCRIPTIONAL REPRESSOR OF EMRAB OPERON"/>
    <property type="match status" value="1"/>
</dbReference>
<dbReference type="RefSeq" id="WP_005539643.1">
    <property type="nucleotide sequence ID" value="NZ_JH378830.1"/>
</dbReference>
<keyword evidence="5" id="KW-0804">Transcription</keyword>